<organism evidence="1">
    <name type="scientific">Arundo donax</name>
    <name type="common">Giant reed</name>
    <name type="synonym">Donax arundinaceus</name>
    <dbReference type="NCBI Taxonomy" id="35708"/>
    <lineage>
        <taxon>Eukaryota</taxon>
        <taxon>Viridiplantae</taxon>
        <taxon>Streptophyta</taxon>
        <taxon>Embryophyta</taxon>
        <taxon>Tracheophyta</taxon>
        <taxon>Spermatophyta</taxon>
        <taxon>Magnoliopsida</taxon>
        <taxon>Liliopsida</taxon>
        <taxon>Poales</taxon>
        <taxon>Poaceae</taxon>
        <taxon>PACMAD clade</taxon>
        <taxon>Arundinoideae</taxon>
        <taxon>Arundineae</taxon>
        <taxon>Arundo</taxon>
    </lineage>
</organism>
<dbReference type="AlphaFoldDB" id="A0A0A8ZHZ9"/>
<sequence>MVLQSETKNRFLVTCSFLLTSCSSQGFRASDRHHFLKQTSYY</sequence>
<protein>
    <submittedName>
        <fullName evidence="1">Uncharacterized protein</fullName>
    </submittedName>
</protein>
<accession>A0A0A8ZHZ9</accession>
<name>A0A0A8ZHZ9_ARUDO</name>
<evidence type="ECO:0000313" key="1">
    <source>
        <dbReference type="EMBL" id="JAD36365.1"/>
    </source>
</evidence>
<dbReference type="EMBL" id="GBRH01261530">
    <property type="protein sequence ID" value="JAD36365.1"/>
    <property type="molecule type" value="Transcribed_RNA"/>
</dbReference>
<reference evidence="1" key="2">
    <citation type="journal article" date="2015" name="Data Brief">
        <title>Shoot transcriptome of the giant reed, Arundo donax.</title>
        <authorList>
            <person name="Barrero R.A."/>
            <person name="Guerrero F.D."/>
            <person name="Moolhuijzen P."/>
            <person name="Goolsby J.A."/>
            <person name="Tidwell J."/>
            <person name="Bellgard S.E."/>
            <person name="Bellgard M.I."/>
        </authorList>
    </citation>
    <scope>NUCLEOTIDE SEQUENCE</scope>
    <source>
        <tissue evidence="1">Shoot tissue taken approximately 20 cm above the soil surface</tissue>
    </source>
</reference>
<reference evidence="1" key="1">
    <citation type="submission" date="2014-09" db="EMBL/GenBank/DDBJ databases">
        <authorList>
            <person name="Magalhaes I.L.F."/>
            <person name="Oliveira U."/>
            <person name="Santos F.R."/>
            <person name="Vidigal T.H.D.A."/>
            <person name="Brescovit A.D."/>
            <person name="Santos A.J."/>
        </authorList>
    </citation>
    <scope>NUCLEOTIDE SEQUENCE</scope>
    <source>
        <tissue evidence="1">Shoot tissue taken approximately 20 cm above the soil surface</tissue>
    </source>
</reference>
<proteinExistence type="predicted"/>